<evidence type="ECO:0000256" key="2">
    <source>
        <dbReference type="SAM" id="SignalP"/>
    </source>
</evidence>
<comment type="caution">
    <text evidence="4">The sequence shown here is derived from an EMBL/GenBank/DDBJ whole genome shotgun (WGS) entry which is preliminary data.</text>
</comment>
<feature type="chain" id="PRO_5040899545" evidence="2">
    <location>
        <begin position="32"/>
        <end position="281"/>
    </location>
</feature>
<proteinExistence type="predicted"/>
<feature type="compositionally biased region" description="Low complexity" evidence="1">
    <location>
        <begin position="262"/>
        <end position="274"/>
    </location>
</feature>
<feature type="domain" description="FecR protein" evidence="3">
    <location>
        <begin position="66"/>
        <end position="184"/>
    </location>
</feature>
<protein>
    <submittedName>
        <fullName evidence="4">FecR family protein</fullName>
    </submittedName>
</protein>
<evidence type="ECO:0000313" key="5">
    <source>
        <dbReference type="Proteomes" id="UP001139447"/>
    </source>
</evidence>
<organism evidence="4 5">
    <name type="scientific">Variovorax terrae</name>
    <dbReference type="NCBI Taxonomy" id="2923278"/>
    <lineage>
        <taxon>Bacteria</taxon>
        <taxon>Pseudomonadati</taxon>
        <taxon>Pseudomonadota</taxon>
        <taxon>Betaproteobacteria</taxon>
        <taxon>Burkholderiales</taxon>
        <taxon>Comamonadaceae</taxon>
        <taxon>Variovorax</taxon>
    </lineage>
</organism>
<keyword evidence="5" id="KW-1185">Reference proteome</keyword>
<keyword evidence="2" id="KW-0732">Signal</keyword>
<evidence type="ECO:0000259" key="3">
    <source>
        <dbReference type="Pfam" id="PF04773"/>
    </source>
</evidence>
<feature type="signal peptide" evidence="2">
    <location>
        <begin position="1"/>
        <end position="31"/>
    </location>
</feature>
<name>A0A9X1VU87_9BURK</name>
<feature type="region of interest" description="Disordered" evidence="1">
    <location>
        <begin position="262"/>
        <end position="281"/>
    </location>
</feature>
<dbReference type="Proteomes" id="UP001139447">
    <property type="component" value="Unassembled WGS sequence"/>
</dbReference>
<evidence type="ECO:0000256" key="1">
    <source>
        <dbReference type="SAM" id="MobiDB-lite"/>
    </source>
</evidence>
<dbReference type="RefSeq" id="WP_243306013.1">
    <property type="nucleotide sequence ID" value="NZ_JALGBI010000001.1"/>
</dbReference>
<reference evidence="4" key="1">
    <citation type="submission" date="2022-03" db="EMBL/GenBank/DDBJ databases">
        <authorList>
            <person name="Woo C.Y."/>
        </authorList>
    </citation>
    <scope>NUCLEOTIDE SEQUENCE</scope>
    <source>
        <strain evidence="4">CYS-02</strain>
    </source>
</reference>
<dbReference type="InterPro" id="IPR006860">
    <property type="entry name" value="FecR"/>
</dbReference>
<sequence>MNPQHAFPLRLRSRAAALACALLLAAPAVLAQAVGTATHVAGVAIARTPSGAIRLLSPGSEIRQGDTLVTEASAYLRMRFTDHAEMVVSPKSEIRITEYRYDPNRPELDRQVIDLQRGGFRAVTGELGKRNHEAVVFNTPEGTIGVRGTHLGALFCQNDCGNVPTPTGKTPDNGLHVDVASGAVVVTPNLQSALPGANLGLPSLPGTPSPAAAPMPGAGAPAPVVILNAGQFGYLPPPQNGVQPPLILVPPPLAVQVRMPQSISQNNPQSSASNVLDCEVR</sequence>
<dbReference type="Pfam" id="PF04773">
    <property type="entry name" value="FecR"/>
    <property type="match status" value="1"/>
</dbReference>
<dbReference type="EMBL" id="JALGBI010000001">
    <property type="protein sequence ID" value="MCJ0763422.1"/>
    <property type="molecule type" value="Genomic_DNA"/>
</dbReference>
<dbReference type="AlphaFoldDB" id="A0A9X1VU87"/>
<evidence type="ECO:0000313" key="4">
    <source>
        <dbReference type="EMBL" id="MCJ0763422.1"/>
    </source>
</evidence>
<accession>A0A9X1VU87</accession>
<gene>
    <name evidence="4" type="ORF">MMF98_09385</name>
</gene>